<evidence type="ECO:0000313" key="2">
    <source>
        <dbReference type="Proteomes" id="UP000054304"/>
    </source>
</evidence>
<dbReference type="HOGENOM" id="CLU_046445_0_0_1"/>
<dbReference type="AlphaFoldDB" id="A0A0C7N2Z5"/>
<dbReference type="STRING" id="1245769.A0A0C7N2Z5"/>
<organism evidence="1 2">
    <name type="scientific">Lachancea lanzarotensis</name>
    <dbReference type="NCBI Taxonomy" id="1245769"/>
    <lineage>
        <taxon>Eukaryota</taxon>
        <taxon>Fungi</taxon>
        <taxon>Dikarya</taxon>
        <taxon>Ascomycota</taxon>
        <taxon>Saccharomycotina</taxon>
        <taxon>Saccharomycetes</taxon>
        <taxon>Saccharomycetales</taxon>
        <taxon>Saccharomycetaceae</taxon>
        <taxon>Lachancea</taxon>
    </lineage>
</organism>
<dbReference type="EMBL" id="LN736361">
    <property type="protein sequence ID" value="CEP60932.1"/>
    <property type="molecule type" value="Genomic_DNA"/>
</dbReference>
<accession>A0A0C7N2Z5</accession>
<keyword evidence="2" id="KW-1185">Reference proteome</keyword>
<reference evidence="1 2" key="1">
    <citation type="submission" date="2014-12" db="EMBL/GenBank/DDBJ databases">
        <authorList>
            <person name="Neuveglise Cecile"/>
        </authorList>
    </citation>
    <scope>NUCLEOTIDE SEQUENCE [LARGE SCALE GENOMIC DNA]</scope>
    <source>
        <strain evidence="1 2">CBS 12615</strain>
    </source>
</reference>
<sequence length="384" mass="44553">MFNVLEFLQQPITLRKCVYQHLNSQLTNLKPPATYELFTSTLTPTRRKSSRSRGLRKKLERFAELYSYVPDFVDSWLEYVTCLRYDCIVLDYLRVNRELESTLTQLYWIFISGHPKLGFFSPEGLLQYWCSLEEYRDSVDSDLNLLSTVVNMEHINGKELQELDGYLDRTGRKDLVHQVRFYQDEEALESAEVLDLIAMLESLKSLQAVTVTSQSLFERVVNFHGFRDHPGHTVGFAVKKRVKTLELSRCASRDLRLSMVNLSRWEAVEKVTFTFLEELDLNQVILPPHCVWLRLQSIKSLKWWNAQEIRTKLPIGSKSFGKSMDSSELYICKALLWDILHHIHRVQLIDVGKIEPAPILPLSLFNNGQVQCSGTNDASQVIFL</sequence>
<proteinExistence type="predicted"/>
<evidence type="ECO:0000313" key="1">
    <source>
        <dbReference type="EMBL" id="CEP60932.1"/>
    </source>
</evidence>
<dbReference type="OrthoDB" id="4032425at2759"/>
<dbReference type="RefSeq" id="XP_022627170.1">
    <property type="nucleotide sequence ID" value="XM_022773667.1"/>
</dbReference>
<name>A0A0C7N2Z5_9SACH</name>
<gene>
    <name evidence="1" type="ORF">LALA0_S02e02960g</name>
</gene>
<dbReference type="GeneID" id="34684343"/>
<protein>
    <submittedName>
        <fullName evidence="1">LALA0S02e02960g1_1</fullName>
    </submittedName>
</protein>
<dbReference type="Proteomes" id="UP000054304">
    <property type="component" value="Unassembled WGS sequence"/>
</dbReference>